<evidence type="ECO:0000259" key="3">
    <source>
        <dbReference type="Pfam" id="PF05170"/>
    </source>
</evidence>
<dbReference type="PIRSF" id="PIRSF034039">
    <property type="entry name" value="UCP034039"/>
    <property type="match status" value="1"/>
</dbReference>
<keyword evidence="2" id="KW-1133">Transmembrane helix</keyword>
<reference evidence="4" key="1">
    <citation type="journal article" date="2015" name="Nature">
        <title>Complex archaea that bridge the gap between prokaryotes and eukaryotes.</title>
        <authorList>
            <person name="Spang A."/>
            <person name="Saw J.H."/>
            <person name="Jorgensen S.L."/>
            <person name="Zaremba-Niedzwiedzka K."/>
            <person name="Martijn J."/>
            <person name="Lind A.E."/>
            <person name="van Eijk R."/>
            <person name="Schleper C."/>
            <person name="Guy L."/>
            <person name="Ettema T.J."/>
        </authorList>
    </citation>
    <scope>NUCLEOTIDE SEQUENCE</scope>
</reference>
<accession>A0A0F9URW1</accession>
<keyword evidence="2" id="KW-0472">Membrane</keyword>
<dbReference type="InterPro" id="IPR052894">
    <property type="entry name" value="AsmA-related"/>
</dbReference>
<dbReference type="Pfam" id="PF05170">
    <property type="entry name" value="AsmA"/>
    <property type="match status" value="1"/>
</dbReference>
<dbReference type="PANTHER" id="PTHR30441">
    <property type="entry name" value="DUF748 DOMAIN-CONTAINING PROTEIN"/>
    <property type="match status" value="1"/>
</dbReference>
<evidence type="ECO:0000256" key="1">
    <source>
        <dbReference type="SAM" id="MobiDB-lite"/>
    </source>
</evidence>
<sequence>MARARRNCDHEKRSPILVRAFVLFGGLLVLALIGALVAPYFIDWTAYRDDFQREASAILGRDVVVRGEASARLLPFPSVTFGDVEVLDESGAALATIGRFRMDAELAPYLSGEIFIYSMSLDRPSIRIPIRPDGSIDWVVEKPKIPTGATVVLDNVAITNGTVRIENGLTGRSHELSGVEAVLSAGSLAGPLDGSGRFKLGGEAVAFTLAAGTRQPDGSVPVRLVTANETLATQIALDGAARFEDGRPQFAGTAVIRRPLPEAATGGAAVVDGNPFAAADAASSDTAADTSAKPDVLPVRAVGAVTLTPTAAEVLDLRVQAGGSKQPYLLTGQGRLDFKAVPHFALDLEGEQVDVDTIASGGAETGEASPEAAAIGFAERLEAVRAVLADIPRPTIPGTVAISLPVVVAGDTTIRDVAFSASPTESGWTLARFAAELPGRTRLEASGVVDLDESFGFRGDLLVASRQPSGFSDWLTGDVDPSVRALAGAGLAAKTVLTAEKQVFTDLELDIGGDQLTGRLERSRVGERTTIAADMEGGKVDLDALLALTRLFTGPSDALANADQFDVALTAGPVTLRGASAERIDGDIRYDGDTLAIGKLDVDGLAGASLSARGELSQLSGDARGRLAVALDSGKPEQFFEFLRSRFPGVPLLEAIDGQAARLAPLALAGAVETIGGKAGQPPSLLVRLDGTANGSKIDLSASIENGLNARAESGRFGLDLRLENDRPTVLLGQLGLTAMEAGAPAPLEAELSLSASATGPIVASATLRAPGSEISLDGTLNVTPGGVSGGDVSLYVKSGDALPWLRTSGVDLGASLDAAPLDLTGTIAYEQGNWTIRDLGGQIVGSTIEAALRKQRGQPFEGTVRLDRLSMPWLASLVYGRALDDGDPKRLWPSEAFRPSSLAGLDFSVALTAAQLDLGAPLMTDFAARMSADAGNLTFDDASVAAAGGRLDGRLTLRNANGIGGLTLEAEASGFDLPKFWPELLVDGETASLDGNIRLDSTGQSYEALVSGLTGAGQVAIANARVPGVPQRLFRPLLAAADQEGFKPDSDTGAALRALSAETSFAVPAATSAFSVTAGRARFAPVSIKDGDEKLTLDGTVDLTDLTVAADLTLAIEPGDDRVEGAEPTVFYSLTGPLAEPALLVDATALANYLAVRALEREQARVEAMQESLQETLRLRREARFYRWRAAEATRIADERRAAEEAERLRAEQAAAEAARQRDEEAAAQRAAAEQERQSEETRRKEAEEARRREAEAEAQRQRQAAERRRQQQSQPSPAPSASAAPRLDFDRPLPSAPSGGKTRFPSLPGVENPLEF</sequence>
<protein>
    <recommendedName>
        <fullName evidence="3">AsmA domain-containing protein</fullName>
    </recommendedName>
</protein>
<name>A0A0F9URW1_9ZZZZ</name>
<feature type="transmembrane region" description="Helical" evidence="2">
    <location>
        <begin position="21"/>
        <end position="42"/>
    </location>
</feature>
<dbReference type="GO" id="GO:0090313">
    <property type="term" value="P:regulation of protein targeting to membrane"/>
    <property type="evidence" value="ECO:0007669"/>
    <property type="project" value="TreeGrafter"/>
</dbReference>
<comment type="caution">
    <text evidence="4">The sequence shown here is derived from an EMBL/GenBank/DDBJ whole genome shotgun (WGS) entry which is preliminary data.</text>
</comment>
<evidence type="ECO:0000313" key="4">
    <source>
        <dbReference type="EMBL" id="KKN63901.1"/>
    </source>
</evidence>
<dbReference type="PANTHER" id="PTHR30441:SF4">
    <property type="entry name" value="PROTEIN ASMA"/>
    <property type="match status" value="1"/>
</dbReference>
<dbReference type="InterPro" id="IPR017023">
    <property type="entry name" value="UCP034039"/>
</dbReference>
<feature type="domain" description="AsmA" evidence="3">
    <location>
        <begin position="21"/>
        <end position="136"/>
    </location>
</feature>
<feature type="compositionally biased region" description="Basic and acidic residues" evidence="1">
    <location>
        <begin position="1220"/>
        <end position="1271"/>
    </location>
</feature>
<keyword evidence="2" id="KW-0812">Transmembrane</keyword>
<feature type="region of interest" description="Disordered" evidence="1">
    <location>
        <begin position="1209"/>
        <end position="1318"/>
    </location>
</feature>
<organism evidence="4">
    <name type="scientific">marine sediment metagenome</name>
    <dbReference type="NCBI Taxonomy" id="412755"/>
    <lineage>
        <taxon>unclassified sequences</taxon>
        <taxon>metagenomes</taxon>
        <taxon>ecological metagenomes</taxon>
    </lineage>
</organism>
<dbReference type="InterPro" id="IPR007844">
    <property type="entry name" value="AsmA"/>
</dbReference>
<evidence type="ECO:0000256" key="2">
    <source>
        <dbReference type="SAM" id="Phobius"/>
    </source>
</evidence>
<proteinExistence type="predicted"/>
<gene>
    <name evidence="4" type="ORF">LCGC14_0497240</name>
</gene>
<feature type="compositionally biased region" description="Low complexity" evidence="1">
    <location>
        <begin position="1273"/>
        <end position="1288"/>
    </location>
</feature>
<dbReference type="GO" id="GO:0005886">
    <property type="term" value="C:plasma membrane"/>
    <property type="evidence" value="ECO:0007669"/>
    <property type="project" value="TreeGrafter"/>
</dbReference>
<dbReference type="EMBL" id="LAZR01000575">
    <property type="protein sequence ID" value="KKN63901.1"/>
    <property type="molecule type" value="Genomic_DNA"/>
</dbReference>